<accession>A0A1G9QWH1</accession>
<proteinExistence type="predicted"/>
<sequence length="37" mass="4362">MCLKFFYADVQCYYPVGCFSDVDYNKNLLKVDCKQSL</sequence>
<dbReference type="AlphaFoldDB" id="A0A1G9QWH1"/>
<evidence type="ECO:0000313" key="1">
    <source>
        <dbReference type="EMBL" id="SDM15344.1"/>
    </source>
</evidence>
<gene>
    <name evidence="1" type="ORF">SAMN05421820_10335</name>
</gene>
<dbReference type="Proteomes" id="UP000183200">
    <property type="component" value="Unassembled WGS sequence"/>
</dbReference>
<protein>
    <submittedName>
        <fullName evidence="1">Uncharacterized protein</fullName>
    </submittedName>
</protein>
<organism evidence="1 2">
    <name type="scientific">Pedobacter steynii</name>
    <dbReference type="NCBI Taxonomy" id="430522"/>
    <lineage>
        <taxon>Bacteria</taxon>
        <taxon>Pseudomonadati</taxon>
        <taxon>Bacteroidota</taxon>
        <taxon>Sphingobacteriia</taxon>
        <taxon>Sphingobacteriales</taxon>
        <taxon>Sphingobacteriaceae</taxon>
        <taxon>Pedobacter</taxon>
    </lineage>
</organism>
<dbReference type="EMBL" id="FNGY01000003">
    <property type="protein sequence ID" value="SDM15344.1"/>
    <property type="molecule type" value="Genomic_DNA"/>
</dbReference>
<name>A0A1G9QWH1_9SPHI</name>
<keyword evidence="2" id="KW-1185">Reference proteome</keyword>
<reference evidence="2" key="1">
    <citation type="submission" date="2016-10" db="EMBL/GenBank/DDBJ databases">
        <authorList>
            <person name="Varghese N."/>
            <person name="Submissions S."/>
        </authorList>
    </citation>
    <scope>NUCLEOTIDE SEQUENCE [LARGE SCALE GENOMIC DNA]</scope>
    <source>
        <strain evidence="2">DSM 19110</strain>
    </source>
</reference>
<evidence type="ECO:0000313" key="2">
    <source>
        <dbReference type="Proteomes" id="UP000183200"/>
    </source>
</evidence>